<proteinExistence type="predicted"/>
<evidence type="ECO:0000256" key="1">
    <source>
        <dbReference type="SAM" id="MobiDB-lite"/>
    </source>
</evidence>
<feature type="compositionally biased region" description="Basic residues" evidence="1">
    <location>
        <begin position="124"/>
        <end position="137"/>
    </location>
</feature>
<reference evidence="2" key="1">
    <citation type="journal article" date="2017" name="Mycologia">
        <title>Fusarium algeriense, sp. nov., a novel toxigenic crown rot pathogen of durum wheat from Algeria is nested in the Fusarium burgessii species complex.</title>
        <authorList>
            <person name="Laraba I."/>
            <person name="Keddad A."/>
            <person name="Boureghda H."/>
            <person name="Abdallah N."/>
            <person name="Vaughan M.M."/>
            <person name="Proctor R.H."/>
            <person name="Busman M."/>
            <person name="O'Donnell K."/>
        </authorList>
    </citation>
    <scope>NUCLEOTIDE SEQUENCE</scope>
    <source>
        <strain evidence="2">NRRL 25174</strain>
    </source>
</reference>
<organism evidence="2 3">
    <name type="scientific">Fusarium beomiforme</name>
    <dbReference type="NCBI Taxonomy" id="44412"/>
    <lineage>
        <taxon>Eukaryota</taxon>
        <taxon>Fungi</taxon>
        <taxon>Dikarya</taxon>
        <taxon>Ascomycota</taxon>
        <taxon>Pezizomycotina</taxon>
        <taxon>Sordariomycetes</taxon>
        <taxon>Hypocreomycetidae</taxon>
        <taxon>Hypocreales</taxon>
        <taxon>Nectriaceae</taxon>
        <taxon>Fusarium</taxon>
        <taxon>Fusarium burgessii species complex</taxon>
    </lineage>
</organism>
<keyword evidence="3" id="KW-1185">Reference proteome</keyword>
<protein>
    <submittedName>
        <fullName evidence="2">Uncharacterized protein</fullName>
    </submittedName>
</protein>
<name>A0A9P5E0D3_9HYPO</name>
<evidence type="ECO:0000313" key="2">
    <source>
        <dbReference type="EMBL" id="KAF4341068.1"/>
    </source>
</evidence>
<feature type="compositionally biased region" description="Polar residues" evidence="1">
    <location>
        <begin position="1"/>
        <end position="35"/>
    </location>
</feature>
<accession>A0A9P5E0D3</accession>
<dbReference type="OrthoDB" id="5085584at2759"/>
<sequence length="319" mass="35694">MPDSSPKTPNTPTDDQQGLHRSSRSTRGQLNQDHYLSQHYVVGEEAIRPTPRRRRILKQAVADDDEEELGSPVASSKAHRPKKQSSEDKPAELGSQEDAPVRSAVTGASWSDRRNNAPSSHPLPSRRHTARRRRSASLRRVASPLQDASRSMSDHQGQTAQQRAFQAEPQQMAPELAQNHPPFQTMPQERNLLVPEPMQSGQVSLCRQPQSQMQMSLSNAPGAFVHPADMLFKPEDLEIPEISAILSHGILHESQFGALYDAIETDRPELDERLRLHFQETAAPEATMDEEQAKAADAEADQEMTDALWDQFIDHDAFE</sequence>
<gene>
    <name evidence="2" type="ORF">FBEOM_4938</name>
</gene>
<dbReference type="EMBL" id="PVQB02000205">
    <property type="protein sequence ID" value="KAF4341068.1"/>
    <property type="molecule type" value="Genomic_DNA"/>
</dbReference>
<evidence type="ECO:0000313" key="3">
    <source>
        <dbReference type="Proteomes" id="UP000730481"/>
    </source>
</evidence>
<feature type="region of interest" description="Disordered" evidence="1">
    <location>
        <begin position="1"/>
        <end position="167"/>
    </location>
</feature>
<feature type="compositionally biased region" description="Polar residues" evidence="1">
    <location>
        <begin position="146"/>
        <end position="164"/>
    </location>
</feature>
<dbReference type="Proteomes" id="UP000730481">
    <property type="component" value="Unassembled WGS sequence"/>
</dbReference>
<reference evidence="2" key="2">
    <citation type="submission" date="2020-02" db="EMBL/GenBank/DDBJ databases">
        <title>Identification and distribution of gene clusters putatively required for synthesis of sphingolipid metabolism inhibitors in phylogenetically diverse species of the filamentous fungus Fusarium.</title>
        <authorList>
            <person name="Kim H.-S."/>
            <person name="Busman M."/>
            <person name="Brown D.W."/>
            <person name="Divon H."/>
            <person name="Uhlig S."/>
            <person name="Proctor R.H."/>
        </authorList>
    </citation>
    <scope>NUCLEOTIDE SEQUENCE</scope>
    <source>
        <strain evidence="2">NRRL 25174</strain>
    </source>
</reference>
<dbReference type="AlphaFoldDB" id="A0A9P5E0D3"/>
<comment type="caution">
    <text evidence="2">The sequence shown here is derived from an EMBL/GenBank/DDBJ whole genome shotgun (WGS) entry which is preliminary data.</text>
</comment>